<dbReference type="KEGG" id="aten:116287405"/>
<keyword evidence="1" id="KW-0812">Transmembrane</keyword>
<keyword evidence="1" id="KW-0472">Membrane</keyword>
<organism evidence="2 3">
    <name type="scientific">Actinia tenebrosa</name>
    <name type="common">Australian red waratah sea anemone</name>
    <dbReference type="NCBI Taxonomy" id="6105"/>
    <lineage>
        <taxon>Eukaryota</taxon>
        <taxon>Metazoa</taxon>
        <taxon>Cnidaria</taxon>
        <taxon>Anthozoa</taxon>
        <taxon>Hexacorallia</taxon>
        <taxon>Actiniaria</taxon>
        <taxon>Actiniidae</taxon>
        <taxon>Actinia</taxon>
    </lineage>
</organism>
<evidence type="ECO:0000256" key="1">
    <source>
        <dbReference type="SAM" id="Phobius"/>
    </source>
</evidence>
<reference evidence="3" key="1">
    <citation type="submission" date="2025-08" db="UniProtKB">
        <authorList>
            <consortium name="RefSeq"/>
        </authorList>
    </citation>
    <scope>IDENTIFICATION</scope>
    <source>
        <tissue evidence="3">Tentacle</tissue>
    </source>
</reference>
<dbReference type="AlphaFoldDB" id="A0A6P8H3B5"/>
<keyword evidence="1" id="KW-1133">Transmembrane helix</keyword>
<accession>A0A6P8H3B5</accession>
<keyword evidence="2" id="KW-1185">Reference proteome</keyword>
<protein>
    <submittedName>
        <fullName evidence="3">Uncharacterized protein LOC116287405</fullName>
    </submittedName>
</protein>
<dbReference type="OrthoDB" id="5982648at2759"/>
<name>A0A6P8H3B5_ACTTE</name>
<dbReference type="RefSeq" id="XP_031549941.1">
    <property type="nucleotide sequence ID" value="XM_031694081.1"/>
</dbReference>
<dbReference type="GeneID" id="116287405"/>
<feature type="transmembrane region" description="Helical" evidence="1">
    <location>
        <begin position="285"/>
        <end position="308"/>
    </location>
</feature>
<evidence type="ECO:0000313" key="3">
    <source>
        <dbReference type="RefSeq" id="XP_031549941.1"/>
    </source>
</evidence>
<proteinExistence type="predicted"/>
<sequence length="460" mass="51457">MSESMEVLNSFDNFVFLAFLLQLLYFANGKEILTIFRNPGNGGLWTDLDQFKLPDSKCSSSNTYCTNWKALPLDSQPCHCECSDFKKATFGFYLGSWTCLDNTEVRKQTECKYKFESEVIGYPLRIVEQDQSYNLILLSRRCSVESKTTRYFTCDGSWATIDSNSWFTITQEDKLKRPTRYRYKLTIGSDVDDVLQGRIISLNINCTKRETSCLLFKLEGTIDCAENVTFATTAKPSSPTRIASDKIPITATATATVSAVPNATAIPNESGKKEKSKASGGSSTVVGIVVTLMIILVIAILIVVYVYLKRKRGEAVWLVDYISSRRVRKTKSTQAKKKTVDEDPVYAEIPEEQRNMNAPVDQAGGIYSYAFDDPQTAYIAPQPAPYNRLEHKQQGLNQEGALYSTADDGPVYNFLERPLAENNIIMAPENTVNEGPPSQVLEPEYLVLEEPDTTSVNTDV</sequence>
<gene>
    <name evidence="3" type="primary">LOC116287405</name>
</gene>
<dbReference type="InParanoid" id="A0A6P8H3B5"/>
<dbReference type="Proteomes" id="UP000515163">
    <property type="component" value="Unplaced"/>
</dbReference>
<evidence type="ECO:0000313" key="2">
    <source>
        <dbReference type="Proteomes" id="UP000515163"/>
    </source>
</evidence>